<keyword evidence="3" id="KW-1185">Reference proteome</keyword>
<feature type="transmembrane region" description="Helical" evidence="1">
    <location>
        <begin position="193"/>
        <end position="216"/>
    </location>
</feature>
<keyword evidence="1" id="KW-1133">Transmembrane helix</keyword>
<feature type="transmembrane region" description="Helical" evidence="1">
    <location>
        <begin position="73"/>
        <end position="93"/>
    </location>
</feature>
<keyword evidence="1" id="KW-0812">Transmembrane</keyword>
<feature type="transmembrane region" description="Helical" evidence="1">
    <location>
        <begin position="40"/>
        <end position="61"/>
    </location>
</feature>
<feature type="transmembrane region" description="Helical" evidence="1">
    <location>
        <begin position="113"/>
        <end position="133"/>
    </location>
</feature>
<dbReference type="Pfam" id="PF07099">
    <property type="entry name" value="DUF1361"/>
    <property type="match status" value="1"/>
</dbReference>
<reference evidence="2 3" key="1">
    <citation type="submission" date="2023-05" db="EMBL/GenBank/DDBJ databases">
        <title>Novel species of genus Flectobacillus isolated from stream in China.</title>
        <authorList>
            <person name="Lu H."/>
        </authorList>
    </citation>
    <scope>NUCLEOTIDE SEQUENCE [LARGE SCALE GENOMIC DNA]</scope>
    <source>
        <strain evidence="2 3">KCTC 42575</strain>
    </source>
</reference>
<gene>
    <name evidence="2" type="ORF">QM524_01200</name>
</gene>
<protein>
    <submittedName>
        <fullName evidence="2">DUF1361 domain-containing protein</fullName>
    </submittedName>
</protein>
<dbReference type="InterPro" id="IPR009793">
    <property type="entry name" value="DUF1361"/>
</dbReference>
<name>A0ABT6Y2L2_9BACT</name>
<organism evidence="2 3">
    <name type="scientific">Flectobacillus roseus</name>
    <dbReference type="NCBI Taxonomy" id="502259"/>
    <lineage>
        <taxon>Bacteria</taxon>
        <taxon>Pseudomonadati</taxon>
        <taxon>Bacteroidota</taxon>
        <taxon>Cytophagia</taxon>
        <taxon>Cytophagales</taxon>
        <taxon>Flectobacillaceae</taxon>
        <taxon>Flectobacillus</taxon>
    </lineage>
</organism>
<dbReference type="Proteomes" id="UP001236507">
    <property type="component" value="Unassembled WGS sequence"/>
</dbReference>
<accession>A0ABT6Y2L2</accession>
<feature type="transmembrane region" description="Helical" evidence="1">
    <location>
        <begin position="14"/>
        <end position="34"/>
    </location>
</feature>
<dbReference type="EMBL" id="JASHIF010000002">
    <property type="protein sequence ID" value="MDI9857812.1"/>
    <property type="molecule type" value="Genomic_DNA"/>
</dbReference>
<dbReference type="RefSeq" id="WP_095164668.1">
    <property type="nucleotide sequence ID" value="NZ_JASHIF010000002.1"/>
</dbReference>
<keyword evidence="1" id="KW-0472">Membrane</keyword>
<feature type="transmembrane region" description="Helical" evidence="1">
    <location>
        <begin position="145"/>
        <end position="163"/>
    </location>
</feature>
<sequence>MFGKLFISKRKERVILSLMLMSGFAVLLFATRVVVYSDLYMWGINWNLFLAWVPLFCVVWLQRQSDQGKVTLSKLVISSIIWLAFFPNAPYIITDFVHLFPQYDSGLYWHEQLTFFGYAMSALFAGMISMYWIKQLWAKYTSKKISWIALITSIALSGYGIYLGRIERWNSWDIIAQPFSLVEYVLRSMTYRITWMFVVEYGLFVAFCYAMIWSLAGEEEEM</sequence>
<evidence type="ECO:0000313" key="3">
    <source>
        <dbReference type="Proteomes" id="UP001236507"/>
    </source>
</evidence>
<proteinExistence type="predicted"/>
<evidence type="ECO:0000256" key="1">
    <source>
        <dbReference type="SAM" id="Phobius"/>
    </source>
</evidence>
<comment type="caution">
    <text evidence="2">The sequence shown here is derived from an EMBL/GenBank/DDBJ whole genome shotgun (WGS) entry which is preliminary data.</text>
</comment>
<evidence type="ECO:0000313" key="2">
    <source>
        <dbReference type="EMBL" id="MDI9857812.1"/>
    </source>
</evidence>